<dbReference type="Proteomes" id="UP000463961">
    <property type="component" value="Chromosome"/>
</dbReference>
<dbReference type="Gene3D" id="3.30.1490.300">
    <property type="match status" value="1"/>
</dbReference>
<sequence>MRRAFTRWLSGDPPAIAGAWLDQSGVCLVVMDWSDGSPRLAQVIYEPDGQFAGRVNDEAGFNSAEVTNALRCAFEKLGSGSFALALGIPSADIFIKTIEIPTGLDDQQIAQLSVVEAVSNLPVPPEEVCSDFLRRSLDTQSNHEQVDLAFCRRDVIDTLRLLAEDADIALAVVDRDIQAIHDAALWCLAAQHGLANVQYPLGLLLGEDARLVIGRGALDLTSYELHSDPGQHSEEALRAILEALKLYCRRAGLTDGPHGYLKQLLVSGHGAAAAAEVFNREMVAERVDEIDLRLLAGMAGNGVPLNGLMVATGMALRRSA</sequence>
<organism evidence="1 2">
    <name type="scientific">Fluviibacter phosphoraccumulans</name>
    <dbReference type="NCBI Taxonomy" id="1751046"/>
    <lineage>
        <taxon>Bacteria</taxon>
        <taxon>Pseudomonadati</taxon>
        <taxon>Pseudomonadota</taxon>
        <taxon>Betaproteobacteria</taxon>
        <taxon>Rhodocyclales</taxon>
        <taxon>Fluviibacteraceae</taxon>
        <taxon>Fluviibacter</taxon>
    </lineage>
</organism>
<accession>A0A679HVD5</accession>
<dbReference type="EMBL" id="AP022345">
    <property type="protein sequence ID" value="BBU68149.1"/>
    <property type="molecule type" value="Genomic_DNA"/>
</dbReference>
<dbReference type="SUPFAM" id="SSF53067">
    <property type="entry name" value="Actin-like ATPase domain"/>
    <property type="match status" value="1"/>
</dbReference>
<name>A0A679HVD5_9RHOO</name>
<dbReference type="Gene3D" id="3.30.420.40">
    <property type="match status" value="1"/>
</dbReference>
<gene>
    <name evidence="1" type="ORF">ICHIAU1_04320</name>
</gene>
<reference evidence="2" key="1">
    <citation type="submission" date="2020-01" db="EMBL/GenBank/DDBJ databases">
        <title>Phosphoaccumulans saitamaens gen. nov., sp. nov., a polyphosphate accumulating bacterium isolated from surface river water.</title>
        <authorList>
            <person name="Watanabe K."/>
            <person name="Suda W."/>
        </authorList>
    </citation>
    <scope>NUCLEOTIDE SEQUENCE [LARGE SCALE GENOMIC DNA]</scope>
    <source>
        <strain evidence="2">ICHIAU1</strain>
    </source>
</reference>
<evidence type="ECO:0000313" key="1">
    <source>
        <dbReference type="EMBL" id="BBU68149.1"/>
    </source>
</evidence>
<dbReference type="InterPro" id="IPR005883">
    <property type="entry name" value="PilM"/>
</dbReference>
<dbReference type="RefSeq" id="WP_162048909.1">
    <property type="nucleotide sequence ID" value="NZ_AP019011.1"/>
</dbReference>
<dbReference type="AlphaFoldDB" id="A0A679HVD5"/>
<protein>
    <submittedName>
        <fullName evidence="1">Uncharacterized protein</fullName>
    </submittedName>
</protein>
<dbReference type="InterPro" id="IPR043129">
    <property type="entry name" value="ATPase_NBD"/>
</dbReference>
<dbReference type="Pfam" id="PF11104">
    <property type="entry name" value="PilM_2"/>
    <property type="match status" value="1"/>
</dbReference>
<keyword evidence="2" id="KW-1185">Reference proteome</keyword>
<proteinExistence type="predicted"/>
<evidence type="ECO:0000313" key="2">
    <source>
        <dbReference type="Proteomes" id="UP000463961"/>
    </source>
</evidence>